<evidence type="ECO:0000313" key="2">
    <source>
        <dbReference type="Proteomes" id="UP000507470"/>
    </source>
</evidence>
<gene>
    <name evidence="1" type="ORF">MCOR_35938</name>
</gene>
<organism evidence="1 2">
    <name type="scientific">Mytilus coruscus</name>
    <name type="common">Sea mussel</name>
    <dbReference type="NCBI Taxonomy" id="42192"/>
    <lineage>
        <taxon>Eukaryota</taxon>
        <taxon>Metazoa</taxon>
        <taxon>Spiralia</taxon>
        <taxon>Lophotrochozoa</taxon>
        <taxon>Mollusca</taxon>
        <taxon>Bivalvia</taxon>
        <taxon>Autobranchia</taxon>
        <taxon>Pteriomorphia</taxon>
        <taxon>Mytilida</taxon>
        <taxon>Mytiloidea</taxon>
        <taxon>Mytilidae</taxon>
        <taxon>Mytilinae</taxon>
        <taxon>Mytilus</taxon>
    </lineage>
</organism>
<protein>
    <submittedName>
        <fullName evidence="1">Uncharacterized protein</fullName>
    </submittedName>
</protein>
<dbReference type="EMBL" id="CACVKT020006485">
    <property type="protein sequence ID" value="CAC5401904.1"/>
    <property type="molecule type" value="Genomic_DNA"/>
</dbReference>
<sequence>MGYMVINYLDDFGGADTVDKAEEAYNALGALLESCGQEESKQKVATTTKMEFLGITVDTLKLTFEVTRDRVQKISLLVQAWLRKKKVSLRESQSLLEKLHFVSTCVRPGRIFVSRLLNWLRCAFPSNVVGRGHKIFRRIQVDVQKDLLWWQSFMSSYNGNSMICLEDWSSPDEIFSSDACYDGFGAILLQISISMQDFLRKRATIVSASKPKYVSGIDGCTTQVFSGATIGRLTELISSGNAELSSVDFVIIVYVGTYNISSSQSIDTSTIMSYFEDFTSFTLFLEECRKD</sequence>
<dbReference type="Proteomes" id="UP000507470">
    <property type="component" value="Unassembled WGS sequence"/>
</dbReference>
<evidence type="ECO:0000313" key="1">
    <source>
        <dbReference type="EMBL" id="CAC5401904.1"/>
    </source>
</evidence>
<dbReference type="InterPro" id="IPR052055">
    <property type="entry name" value="Hepadnavirus_pol/RT"/>
</dbReference>
<proteinExistence type="predicted"/>
<reference evidence="1 2" key="1">
    <citation type="submission" date="2020-06" db="EMBL/GenBank/DDBJ databases">
        <authorList>
            <person name="Li R."/>
            <person name="Bekaert M."/>
        </authorList>
    </citation>
    <scope>NUCLEOTIDE SEQUENCE [LARGE SCALE GENOMIC DNA]</scope>
    <source>
        <strain evidence="2">wild</strain>
    </source>
</reference>
<keyword evidence="2" id="KW-1185">Reference proteome</keyword>
<dbReference type="OrthoDB" id="125279at2759"/>
<accession>A0A6J8D420</accession>
<dbReference type="AlphaFoldDB" id="A0A6J8D420"/>
<dbReference type="PANTHER" id="PTHR33050:SF7">
    <property type="entry name" value="RIBONUCLEASE H"/>
    <property type="match status" value="1"/>
</dbReference>
<name>A0A6J8D420_MYTCO</name>
<dbReference type="PANTHER" id="PTHR33050">
    <property type="entry name" value="REVERSE TRANSCRIPTASE DOMAIN-CONTAINING PROTEIN"/>
    <property type="match status" value="1"/>
</dbReference>